<name>A0A2S2ND10_SCHGA</name>
<sequence>MAVENLKQFVFRNKEVLMFIVGFGVMHIGWYNLQRNSTLNKAIAASRDKETLKEYKRLEREINTNWSEQSSSQQQNQPQTAGLIITSAKSFTEKSSNTH</sequence>
<dbReference type="AlphaFoldDB" id="A0A2S2ND10"/>
<feature type="region of interest" description="Disordered" evidence="1">
    <location>
        <begin position="63"/>
        <end position="83"/>
    </location>
</feature>
<keyword evidence="2" id="KW-1133">Transmembrane helix</keyword>
<feature type="transmembrane region" description="Helical" evidence="2">
    <location>
        <begin position="16"/>
        <end position="33"/>
    </location>
</feature>
<keyword evidence="2" id="KW-0812">Transmembrane</keyword>
<proteinExistence type="predicted"/>
<evidence type="ECO:0000256" key="1">
    <source>
        <dbReference type="SAM" id="MobiDB-lite"/>
    </source>
</evidence>
<accession>A0A2S2ND10</accession>
<reference evidence="3" key="1">
    <citation type="submission" date="2018-04" db="EMBL/GenBank/DDBJ databases">
        <title>Transcriptome of Schizaphis graminum biotype I.</title>
        <authorList>
            <person name="Scully E.D."/>
            <person name="Geib S.M."/>
            <person name="Palmer N.A."/>
            <person name="Koch K."/>
            <person name="Bradshaw J."/>
            <person name="Heng-Moss T."/>
            <person name="Sarath G."/>
        </authorList>
    </citation>
    <scope>NUCLEOTIDE SEQUENCE</scope>
</reference>
<gene>
    <name evidence="3" type="ORF">g.22742</name>
</gene>
<protein>
    <submittedName>
        <fullName evidence="3">Uncharacterized protein</fullName>
    </submittedName>
</protein>
<evidence type="ECO:0000313" key="3">
    <source>
        <dbReference type="EMBL" id="MBY15029.1"/>
    </source>
</evidence>
<evidence type="ECO:0000256" key="2">
    <source>
        <dbReference type="SAM" id="Phobius"/>
    </source>
</evidence>
<organism evidence="3">
    <name type="scientific">Schizaphis graminum</name>
    <name type="common">Green bug aphid</name>
    <dbReference type="NCBI Taxonomy" id="13262"/>
    <lineage>
        <taxon>Eukaryota</taxon>
        <taxon>Metazoa</taxon>
        <taxon>Ecdysozoa</taxon>
        <taxon>Arthropoda</taxon>
        <taxon>Hexapoda</taxon>
        <taxon>Insecta</taxon>
        <taxon>Pterygota</taxon>
        <taxon>Neoptera</taxon>
        <taxon>Paraneoptera</taxon>
        <taxon>Hemiptera</taxon>
        <taxon>Sternorrhyncha</taxon>
        <taxon>Aphidomorpha</taxon>
        <taxon>Aphidoidea</taxon>
        <taxon>Aphididae</taxon>
        <taxon>Aphidini</taxon>
        <taxon>Schizaphis</taxon>
    </lineage>
</organism>
<feature type="compositionally biased region" description="Low complexity" evidence="1">
    <location>
        <begin position="67"/>
        <end position="79"/>
    </location>
</feature>
<keyword evidence="2" id="KW-0472">Membrane</keyword>
<dbReference type="EMBL" id="GGMR01002410">
    <property type="protein sequence ID" value="MBY15029.1"/>
    <property type="molecule type" value="Transcribed_RNA"/>
</dbReference>